<dbReference type="AlphaFoldDB" id="A0A382PR49"/>
<dbReference type="EMBL" id="UINC01108397">
    <property type="protein sequence ID" value="SVC74462.1"/>
    <property type="molecule type" value="Genomic_DNA"/>
</dbReference>
<evidence type="ECO:0000313" key="1">
    <source>
        <dbReference type="EMBL" id="SVC74462.1"/>
    </source>
</evidence>
<reference evidence="1" key="1">
    <citation type="submission" date="2018-05" db="EMBL/GenBank/DDBJ databases">
        <authorList>
            <person name="Lanie J.A."/>
            <person name="Ng W.-L."/>
            <person name="Kazmierczak K.M."/>
            <person name="Andrzejewski T.M."/>
            <person name="Davidsen T.M."/>
            <person name="Wayne K.J."/>
            <person name="Tettelin H."/>
            <person name="Glass J.I."/>
            <person name="Rusch D."/>
            <person name="Podicherti R."/>
            <person name="Tsui H.-C.T."/>
            <person name="Winkler M.E."/>
        </authorList>
    </citation>
    <scope>NUCLEOTIDE SEQUENCE</scope>
</reference>
<protein>
    <submittedName>
        <fullName evidence="1">Uncharacterized protein</fullName>
    </submittedName>
</protein>
<gene>
    <name evidence="1" type="ORF">METZ01_LOCUS327316</name>
</gene>
<organism evidence="1">
    <name type="scientific">marine metagenome</name>
    <dbReference type="NCBI Taxonomy" id="408172"/>
    <lineage>
        <taxon>unclassified sequences</taxon>
        <taxon>metagenomes</taxon>
        <taxon>ecological metagenomes</taxon>
    </lineage>
</organism>
<sequence>MVNRTNERWHEHQDFGRHDTLTIDSLRDVGEL</sequence>
<name>A0A382PR49_9ZZZZ</name>
<accession>A0A382PR49</accession>
<proteinExistence type="predicted"/>